<dbReference type="InterPro" id="IPR006442">
    <property type="entry name" value="Antitoxin_Phd/YefM"/>
</dbReference>
<dbReference type="InterPro" id="IPR051416">
    <property type="entry name" value="phD-YefM_TA_antitoxins"/>
</dbReference>
<dbReference type="PANTHER" id="PTHR35377:SF5">
    <property type="entry name" value="ANTITOXIN VAPB46"/>
    <property type="match status" value="1"/>
</dbReference>
<evidence type="ECO:0000313" key="5">
    <source>
        <dbReference type="Proteomes" id="UP000254134"/>
    </source>
</evidence>
<name>A0A7M2YXL9_9ACTN</name>
<dbReference type="Gene3D" id="3.40.1620.10">
    <property type="entry name" value="YefM-like domain"/>
    <property type="match status" value="1"/>
</dbReference>
<dbReference type="InterPro" id="IPR036165">
    <property type="entry name" value="YefM-like_sf"/>
</dbReference>
<dbReference type="RefSeq" id="WP_114796162.1">
    <property type="nucleotide sequence ID" value="NZ_QQZY01000003.1"/>
</dbReference>
<feature type="region of interest" description="Disordered" evidence="3">
    <location>
        <begin position="52"/>
        <end position="72"/>
    </location>
</feature>
<dbReference type="SUPFAM" id="SSF143120">
    <property type="entry name" value="YefM-like"/>
    <property type="match status" value="1"/>
</dbReference>
<dbReference type="EMBL" id="QQZY01000003">
    <property type="protein sequence ID" value="RDI74882.1"/>
    <property type="molecule type" value="Genomic_DNA"/>
</dbReference>
<evidence type="ECO:0000256" key="3">
    <source>
        <dbReference type="SAM" id="MobiDB-lite"/>
    </source>
</evidence>
<gene>
    <name evidence="4" type="ORF">Gocc_1771</name>
</gene>
<comment type="similarity">
    <text evidence="1 2">Belongs to the phD/YefM antitoxin family.</text>
</comment>
<protein>
    <recommendedName>
        <fullName evidence="2">Antitoxin</fullName>
    </recommendedName>
</protein>
<evidence type="ECO:0000313" key="4">
    <source>
        <dbReference type="EMBL" id="RDI74882.1"/>
    </source>
</evidence>
<evidence type="ECO:0000256" key="1">
    <source>
        <dbReference type="ARBA" id="ARBA00009981"/>
    </source>
</evidence>
<dbReference type="AlphaFoldDB" id="A0A7M2YXL9"/>
<reference evidence="4 5" key="1">
    <citation type="submission" date="2018-07" db="EMBL/GenBank/DDBJ databases">
        <title>High-quality-draft genome sequence of Gaiella occulta.</title>
        <authorList>
            <person name="Severino R."/>
            <person name="Froufe H.J.C."/>
            <person name="Rainey F.A."/>
            <person name="Barroso C."/>
            <person name="Albuquerque L."/>
            <person name="Lobo-Da-Cunha A."/>
            <person name="Da Costa M.S."/>
            <person name="Egas C."/>
        </authorList>
    </citation>
    <scope>NUCLEOTIDE SEQUENCE [LARGE SCALE GENOMIC DNA]</scope>
    <source>
        <strain evidence="4 5">F2-233</strain>
    </source>
</reference>
<proteinExistence type="inferred from homology"/>
<comment type="function">
    <text evidence="2">Antitoxin component of a type II toxin-antitoxin (TA) system.</text>
</comment>
<accession>A0A7M2YXL9</accession>
<reference evidence="5" key="2">
    <citation type="journal article" date="2019" name="MicrobiologyOpen">
        <title>High-quality draft genome sequence of Gaiella occulta isolated from a 150 meter deep mineral water borehole and comparison with the genome sequences of other deep-branching lineages of the phylum Actinobacteria.</title>
        <authorList>
            <person name="Severino R."/>
            <person name="Froufe H.J.C."/>
            <person name="Barroso C."/>
            <person name="Albuquerque L."/>
            <person name="Lobo-da-Cunha A."/>
            <person name="da Costa M.S."/>
            <person name="Egas C."/>
        </authorList>
    </citation>
    <scope>NUCLEOTIDE SEQUENCE [LARGE SCALE GENOMIC DNA]</scope>
    <source>
        <strain evidence="5">F2-233</strain>
    </source>
</reference>
<comment type="caution">
    <text evidence="4">The sequence shown here is derived from an EMBL/GenBank/DDBJ whole genome shotgun (WGS) entry which is preliminary data.</text>
</comment>
<dbReference type="OrthoDB" id="4419580at2"/>
<dbReference type="Proteomes" id="UP000254134">
    <property type="component" value="Unassembled WGS sequence"/>
</dbReference>
<evidence type="ECO:0000256" key="2">
    <source>
        <dbReference type="RuleBase" id="RU362080"/>
    </source>
</evidence>
<dbReference type="GO" id="GO:0097351">
    <property type="term" value="F:toxin sequestering activity"/>
    <property type="evidence" value="ECO:0007669"/>
    <property type="project" value="TreeGrafter"/>
</dbReference>
<sequence length="105" mass="11785">MRVEVGVRELRENLSTWLDRAAAGEEILVTERGKPKAVLSAAETAWDRMVREGRITPARGNPRPLPPPMKWDDGGPTLMDYLWWSRGKIPWPGHGPEPGTEDDEA</sequence>
<dbReference type="PANTHER" id="PTHR35377">
    <property type="entry name" value="ANTITOXIN VAPB49-RELATED-RELATED"/>
    <property type="match status" value="1"/>
</dbReference>
<organism evidence="4 5">
    <name type="scientific">Gaiella occulta</name>
    <dbReference type="NCBI Taxonomy" id="1002870"/>
    <lineage>
        <taxon>Bacteria</taxon>
        <taxon>Bacillati</taxon>
        <taxon>Actinomycetota</taxon>
        <taxon>Thermoleophilia</taxon>
        <taxon>Gaiellales</taxon>
        <taxon>Gaiellaceae</taxon>
        <taxon>Gaiella</taxon>
    </lineage>
</organism>
<dbReference type="Pfam" id="PF02604">
    <property type="entry name" value="PhdYeFM_antitox"/>
    <property type="match status" value="1"/>
</dbReference>
<keyword evidence="5" id="KW-1185">Reference proteome</keyword>
<dbReference type="NCBIfam" id="TIGR01552">
    <property type="entry name" value="phd_fam"/>
    <property type="match status" value="1"/>
</dbReference>